<dbReference type="PANTHER" id="PTHR11941">
    <property type="entry name" value="ENOYL-COA HYDRATASE-RELATED"/>
    <property type="match status" value="1"/>
</dbReference>
<name>A0A2W5QEN1_9SPHN</name>
<dbReference type="CDD" id="cd06558">
    <property type="entry name" value="crotonase-like"/>
    <property type="match status" value="1"/>
</dbReference>
<dbReference type="GO" id="GO:0006635">
    <property type="term" value="P:fatty acid beta-oxidation"/>
    <property type="evidence" value="ECO:0007669"/>
    <property type="project" value="TreeGrafter"/>
</dbReference>
<dbReference type="EMBL" id="QFPX01000004">
    <property type="protein sequence ID" value="PZQ56077.1"/>
    <property type="molecule type" value="Genomic_DNA"/>
</dbReference>
<dbReference type="Gene3D" id="3.90.226.10">
    <property type="entry name" value="2-enoyl-CoA Hydratase, Chain A, domain 1"/>
    <property type="match status" value="1"/>
</dbReference>
<sequence length="273" mass="30224">MTEEAPHLLTEDVDGILIATLNRPDKLNAISRQMMDLLTQAVLRFRETPELKVMLIRSAGRYFSSGADLRGGNQNIISPTATSGSARGIRENHRLNLNNMQQLWDEIEHIEKPFVVAHHAMCVGGGLEMSLSCDFRLAARSASYAFPEGLFGVLPASGGVSRLTRICGPHWARWLIMANKPAPADMAFTMGLVHQVYEDETFEAEVMEFCRHLTRQNPEQMGAAKVAIELSAEVGRDSARHIERMANSALMLNPDYIRGMEEYLKGVGGKAKA</sequence>
<reference evidence="1 2" key="1">
    <citation type="submission" date="2017-08" db="EMBL/GenBank/DDBJ databases">
        <title>Infants hospitalized years apart are colonized by the same room-sourced microbial strains.</title>
        <authorList>
            <person name="Brooks B."/>
            <person name="Olm M.R."/>
            <person name="Firek B.A."/>
            <person name="Baker R."/>
            <person name="Thomas B.C."/>
            <person name="Morowitz M.J."/>
            <person name="Banfield J.F."/>
        </authorList>
    </citation>
    <scope>NUCLEOTIDE SEQUENCE [LARGE SCALE GENOMIC DNA]</scope>
    <source>
        <strain evidence="1">S2_005_002_R2_33</strain>
    </source>
</reference>
<dbReference type="InterPro" id="IPR001753">
    <property type="entry name" value="Enoyl-CoA_hydra/iso"/>
</dbReference>
<dbReference type="PANTHER" id="PTHR11941:SF54">
    <property type="entry name" value="ENOYL-COA HYDRATASE, MITOCHONDRIAL"/>
    <property type="match status" value="1"/>
</dbReference>
<comment type="caution">
    <text evidence="1">The sequence shown here is derived from an EMBL/GenBank/DDBJ whole genome shotgun (WGS) entry which is preliminary data.</text>
</comment>
<proteinExistence type="predicted"/>
<keyword evidence="1" id="KW-0413">Isomerase</keyword>
<organism evidence="1 2">
    <name type="scientific">Novosphingobium pentaromativorans</name>
    <dbReference type="NCBI Taxonomy" id="205844"/>
    <lineage>
        <taxon>Bacteria</taxon>
        <taxon>Pseudomonadati</taxon>
        <taxon>Pseudomonadota</taxon>
        <taxon>Alphaproteobacteria</taxon>
        <taxon>Sphingomonadales</taxon>
        <taxon>Sphingomonadaceae</taxon>
        <taxon>Novosphingobium</taxon>
    </lineage>
</organism>
<evidence type="ECO:0000313" key="1">
    <source>
        <dbReference type="EMBL" id="PZQ56077.1"/>
    </source>
</evidence>
<dbReference type="Pfam" id="PF00378">
    <property type="entry name" value="ECH_1"/>
    <property type="match status" value="1"/>
</dbReference>
<gene>
    <name evidence="1" type="ORF">DI555_05390</name>
</gene>
<dbReference type="GO" id="GO:0016853">
    <property type="term" value="F:isomerase activity"/>
    <property type="evidence" value="ECO:0007669"/>
    <property type="project" value="UniProtKB-KW"/>
</dbReference>
<dbReference type="Proteomes" id="UP000249082">
    <property type="component" value="Unassembled WGS sequence"/>
</dbReference>
<protein>
    <submittedName>
        <fullName evidence="1">Enoyl-CoA hydratase/isomerase family protein</fullName>
    </submittedName>
</protein>
<accession>A0A2W5QEN1</accession>
<dbReference type="AlphaFoldDB" id="A0A2W5QEN1"/>
<evidence type="ECO:0000313" key="2">
    <source>
        <dbReference type="Proteomes" id="UP000249082"/>
    </source>
</evidence>
<dbReference type="SUPFAM" id="SSF52096">
    <property type="entry name" value="ClpP/crotonase"/>
    <property type="match status" value="1"/>
</dbReference>
<dbReference type="InterPro" id="IPR029045">
    <property type="entry name" value="ClpP/crotonase-like_dom_sf"/>
</dbReference>